<dbReference type="EMBL" id="JAKIKS010000243">
    <property type="protein sequence ID" value="MCL1127896.1"/>
    <property type="molecule type" value="Genomic_DNA"/>
</dbReference>
<keyword evidence="2" id="KW-0067">ATP-binding</keyword>
<evidence type="ECO:0000259" key="3">
    <source>
        <dbReference type="Pfam" id="PF00501"/>
    </source>
</evidence>
<accession>A0ABT0LL60</accession>
<proteinExistence type="predicted"/>
<dbReference type="RefSeq" id="WP_248943323.1">
    <property type="nucleotide sequence ID" value="NZ_JAKIKS010000243.1"/>
</dbReference>
<dbReference type="InterPro" id="IPR000873">
    <property type="entry name" value="AMP-dep_synth/lig_dom"/>
</dbReference>
<dbReference type="Gene3D" id="3.40.50.12780">
    <property type="entry name" value="N-terminal domain of ligase-like"/>
    <property type="match status" value="1"/>
</dbReference>
<keyword evidence="1" id="KW-0547">Nucleotide-binding</keyword>
<dbReference type="PROSITE" id="PS00455">
    <property type="entry name" value="AMP_BINDING"/>
    <property type="match status" value="1"/>
</dbReference>
<dbReference type="Proteomes" id="UP001203423">
    <property type="component" value="Unassembled WGS sequence"/>
</dbReference>
<comment type="caution">
    <text evidence="4">The sequence shown here is derived from an EMBL/GenBank/DDBJ whole genome shotgun (WGS) entry which is preliminary data.</text>
</comment>
<dbReference type="InterPro" id="IPR042099">
    <property type="entry name" value="ANL_N_sf"/>
</dbReference>
<dbReference type="PANTHER" id="PTHR43272">
    <property type="entry name" value="LONG-CHAIN-FATTY-ACID--COA LIGASE"/>
    <property type="match status" value="1"/>
</dbReference>
<evidence type="ECO:0000313" key="5">
    <source>
        <dbReference type="Proteomes" id="UP001203423"/>
    </source>
</evidence>
<evidence type="ECO:0000256" key="2">
    <source>
        <dbReference type="ARBA" id="ARBA00022840"/>
    </source>
</evidence>
<dbReference type="Pfam" id="PF00501">
    <property type="entry name" value="AMP-binding"/>
    <property type="match status" value="1"/>
</dbReference>
<dbReference type="SUPFAM" id="SSF56801">
    <property type="entry name" value="Acetyl-CoA synthetase-like"/>
    <property type="match status" value="1"/>
</dbReference>
<dbReference type="InterPro" id="IPR020845">
    <property type="entry name" value="AMP-binding_CS"/>
</dbReference>
<name>A0ABT0LL60_9GAMM</name>
<gene>
    <name evidence="4" type="ORF">L2764_26435</name>
</gene>
<evidence type="ECO:0000256" key="1">
    <source>
        <dbReference type="ARBA" id="ARBA00022741"/>
    </source>
</evidence>
<organism evidence="4 5">
    <name type="scientific">Shewanella surugensis</name>
    <dbReference type="NCBI Taxonomy" id="212020"/>
    <lineage>
        <taxon>Bacteria</taxon>
        <taxon>Pseudomonadati</taxon>
        <taxon>Pseudomonadota</taxon>
        <taxon>Gammaproteobacteria</taxon>
        <taxon>Alteromonadales</taxon>
        <taxon>Shewanellaceae</taxon>
        <taxon>Shewanella</taxon>
    </lineage>
</organism>
<dbReference type="PANTHER" id="PTHR43272:SF33">
    <property type="entry name" value="AMP-BINDING DOMAIN-CONTAINING PROTEIN-RELATED"/>
    <property type="match status" value="1"/>
</dbReference>
<protein>
    <submittedName>
        <fullName evidence="4">AMP-binding protein</fullName>
    </submittedName>
</protein>
<evidence type="ECO:0000313" key="4">
    <source>
        <dbReference type="EMBL" id="MCL1127896.1"/>
    </source>
</evidence>
<reference evidence="4 5" key="1">
    <citation type="submission" date="2022-01" db="EMBL/GenBank/DDBJ databases">
        <title>Whole genome-based taxonomy of the Shewanellaceae.</title>
        <authorList>
            <person name="Martin-Rodriguez A.J."/>
        </authorList>
    </citation>
    <scope>NUCLEOTIDE SEQUENCE [LARGE SCALE GENOMIC DNA]</scope>
    <source>
        <strain evidence="4 5">DSM 17177</strain>
    </source>
</reference>
<sequence>MSMHYRSPLEQMQFNVAKHPNKIWLHQPINRVWHTYTWSEVDKQARKMAQGLLSNGLEAGDNVAIMDKNSAEWFICDFAIMMAGLISVPIYPTAAADNIKYVLDHSAVKAIFVGKLNNTQALEAALPDTLLSIYFPYPTLPCKVQWLDWLNEYAPLQTLHRSKPDELFSLIYTSGSTGLAKGVMLSQKNVASSSQAAMQLNNSKSGRFMSYLPLAHITERCLIELPSLYHPGDIFFVESLDTFIEDIRYAQPTSFISVPRLWTRFQSEILAKVPNKKLQLLLKIPLIGQLVAKKIRVGLGLQSAEQFISGSAPIFPEALLWFNRIGISIGEAWG</sequence>
<keyword evidence="5" id="KW-1185">Reference proteome</keyword>
<feature type="domain" description="AMP-dependent synthetase/ligase" evidence="3">
    <location>
        <begin position="15"/>
        <end position="334"/>
    </location>
</feature>